<name>A0AAD2D0M8_EUPCR</name>
<accession>A0AAD2D0M8</accession>
<protein>
    <recommendedName>
        <fullName evidence="4">Cyclin</fullName>
    </recommendedName>
</protein>
<dbReference type="AlphaFoldDB" id="A0AAD2D0M8"/>
<dbReference type="CDD" id="cd20546">
    <property type="entry name" value="CYCLIN_SpCG1C_ScCTK2-like_rpt2"/>
    <property type="match status" value="1"/>
</dbReference>
<dbReference type="Gene3D" id="1.10.472.10">
    <property type="entry name" value="Cyclin-like"/>
    <property type="match status" value="2"/>
</dbReference>
<proteinExistence type="predicted"/>
<feature type="region of interest" description="Disordered" evidence="1">
    <location>
        <begin position="266"/>
        <end position="294"/>
    </location>
</feature>
<dbReference type="PANTHER" id="PTHR10026">
    <property type="entry name" value="CYCLIN"/>
    <property type="match status" value="1"/>
</dbReference>
<evidence type="ECO:0000256" key="1">
    <source>
        <dbReference type="SAM" id="MobiDB-lite"/>
    </source>
</evidence>
<dbReference type="InterPro" id="IPR043198">
    <property type="entry name" value="Cyclin/Ssn8"/>
</dbReference>
<dbReference type="SUPFAM" id="SSF47954">
    <property type="entry name" value="Cyclin-like"/>
    <property type="match status" value="2"/>
</dbReference>
<reference evidence="2" key="1">
    <citation type="submission" date="2023-07" db="EMBL/GenBank/DDBJ databases">
        <authorList>
            <consortium name="AG Swart"/>
            <person name="Singh M."/>
            <person name="Singh A."/>
            <person name="Seah K."/>
            <person name="Emmerich C."/>
        </authorList>
    </citation>
    <scope>NUCLEOTIDE SEQUENCE</scope>
    <source>
        <strain evidence="2">DP1</strain>
    </source>
</reference>
<comment type="caution">
    <text evidence="2">The sequence shown here is derived from an EMBL/GenBank/DDBJ whole genome shotgun (WGS) entry which is preliminary data.</text>
</comment>
<dbReference type="GO" id="GO:0016538">
    <property type="term" value="F:cyclin-dependent protein serine/threonine kinase regulator activity"/>
    <property type="evidence" value="ECO:0007669"/>
    <property type="project" value="InterPro"/>
</dbReference>
<gene>
    <name evidence="2" type="ORF">ECRASSUSDP1_LOCUS17964</name>
</gene>
<evidence type="ECO:0008006" key="4">
    <source>
        <dbReference type="Google" id="ProtNLM"/>
    </source>
</evidence>
<dbReference type="Proteomes" id="UP001295684">
    <property type="component" value="Unassembled WGS sequence"/>
</dbReference>
<dbReference type="InterPro" id="IPR036915">
    <property type="entry name" value="Cyclin-like_sf"/>
</dbReference>
<dbReference type="GO" id="GO:0006357">
    <property type="term" value="P:regulation of transcription by RNA polymerase II"/>
    <property type="evidence" value="ECO:0007669"/>
    <property type="project" value="InterPro"/>
</dbReference>
<evidence type="ECO:0000313" key="2">
    <source>
        <dbReference type="EMBL" id="CAI2376594.1"/>
    </source>
</evidence>
<keyword evidence="3" id="KW-1185">Reference proteome</keyword>
<evidence type="ECO:0000313" key="3">
    <source>
        <dbReference type="Proteomes" id="UP001295684"/>
    </source>
</evidence>
<organism evidence="2 3">
    <name type="scientific">Euplotes crassus</name>
    <dbReference type="NCBI Taxonomy" id="5936"/>
    <lineage>
        <taxon>Eukaryota</taxon>
        <taxon>Sar</taxon>
        <taxon>Alveolata</taxon>
        <taxon>Ciliophora</taxon>
        <taxon>Intramacronucleata</taxon>
        <taxon>Spirotrichea</taxon>
        <taxon>Hypotrichia</taxon>
        <taxon>Euplotida</taxon>
        <taxon>Euplotidae</taxon>
        <taxon>Moneuplotes</taxon>
    </lineage>
</organism>
<sequence>MRILSEFEIKENINTFQGIALETQQELRTQNCYVIIQIATGFNDHVSKLIVSGAMVLINYFFVNRSYYEYDRVLMCTAALYLSTKMNGQHRRIEYYAFGYHNINNKLTNGDEIIKPLSDEMKEEIIEKITNAELQIVKTMFGKDGGMVGVDLPYKYISDYVYKLFKKENINNIFYLATWIVNDACFTVLPLTFGPKEIAFACVIIASRQLGCPMDKITPEKLKRMIRGDSDKDSKKGSAYCNFDEVITCISKITKFYSDMKEKEKARTKAEEKGDSAEKTPETVETPKDEENKE</sequence>
<dbReference type="EMBL" id="CAMPGE010018157">
    <property type="protein sequence ID" value="CAI2376594.1"/>
    <property type="molecule type" value="Genomic_DNA"/>
</dbReference>